<sequence length="36" mass="4288">MDQKWEELKALEEQDEKNLTPQGKETLDQLKKELNS</sequence>
<comment type="caution">
    <text evidence="2">The sequence shown here is derived from an EMBL/GenBank/DDBJ whole genome shotgun (WGS) entry which is preliminary data.</text>
</comment>
<name>A0ABU1TXR0_9BACL</name>
<evidence type="ECO:0000256" key="1">
    <source>
        <dbReference type="SAM" id="MobiDB-lite"/>
    </source>
</evidence>
<organism evidence="2 3">
    <name type="scientific">Fictibacillus barbaricus</name>
    <dbReference type="NCBI Taxonomy" id="182136"/>
    <lineage>
        <taxon>Bacteria</taxon>
        <taxon>Bacillati</taxon>
        <taxon>Bacillota</taxon>
        <taxon>Bacilli</taxon>
        <taxon>Bacillales</taxon>
        <taxon>Fictibacillaceae</taxon>
        <taxon>Fictibacillus</taxon>
    </lineage>
</organism>
<reference evidence="2 3" key="1">
    <citation type="submission" date="2023-07" db="EMBL/GenBank/DDBJ databases">
        <title>Sorghum-associated microbial communities from plants grown in Nebraska, USA.</title>
        <authorList>
            <person name="Schachtman D."/>
        </authorList>
    </citation>
    <scope>NUCLEOTIDE SEQUENCE [LARGE SCALE GENOMIC DNA]</scope>
    <source>
        <strain evidence="2 3">BE211</strain>
    </source>
</reference>
<proteinExistence type="predicted"/>
<evidence type="ECO:0000313" key="2">
    <source>
        <dbReference type="EMBL" id="MDR7072000.1"/>
    </source>
</evidence>
<protein>
    <submittedName>
        <fullName evidence="2">Uncharacterized protein</fullName>
    </submittedName>
</protein>
<feature type="region of interest" description="Disordered" evidence="1">
    <location>
        <begin position="11"/>
        <end position="36"/>
    </location>
</feature>
<keyword evidence="3" id="KW-1185">Reference proteome</keyword>
<dbReference type="Proteomes" id="UP001258181">
    <property type="component" value="Unassembled WGS sequence"/>
</dbReference>
<dbReference type="EMBL" id="JAVDWA010000001">
    <property type="protein sequence ID" value="MDR7072000.1"/>
    <property type="molecule type" value="Genomic_DNA"/>
</dbReference>
<accession>A0ABU1TXR0</accession>
<feature type="compositionally biased region" description="Basic and acidic residues" evidence="1">
    <location>
        <begin position="25"/>
        <end position="36"/>
    </location>
</feature>
<evidence type="ECO:0000313" key="3">
    <source>
        <dbReference type="Proteomes" id="UP001258181"/>
    </source>
</evidence>
<gene>
    <name evidence="2" type="ORF">J2X07_000975</name>
</gene>